<accession>A0AAW1NC72</accession>
<evidence type="ECO:0000313" key="3">
    <source>
        <dbReference type="Proteomes" id="UP001458880"/>
    </source>
</evidence>
<evidence type="ECO:0000256" key="1">
    <source>
        <dbReference type="SAM" id="MobiDB-lite"/>
    </source>
</evidence>
<feature type="region of interest" description="Disordered" evidence="1">
    <location>
        <begin position="131"/>
        <end position="159"/>
    </location>
</feature>
<feature type="compositionally biased region" description="Polar residues" evidence="1">
    <location>
        <begin position="43"/>
        <end position="68"/>
    </location>
</feature>
<reference evidence="2 3" key="1">
    <citation type="journal article" date="2024" name="BMC Genomics">
        <title>De novo assembly and annotation of Popillia japonica's genome with initial clues to its potential as an invasive pest.</title>
        <authorList>
            <person name="Cucini C."/>
            <person name="Boschi S."/>
            <person name="Funari R."/>
            <person name="Cardaioli E."/>
            <person name="Iannotti N."/>
            <person name="Marturano G."/>
            <person name="Paoli F."/>
            <person name="Bruttini M."/>
            <person name="Carapelli A."/>
            <person name="Frati F."/>
            <person name="Nardi F."/>
        </authorList>
    </citation>
    <scope>NUCLEOTIDE SEQUENCE [LARGE SCALE GENOMIC DNA]</scope>
    <source>
        <strain evidence="2">DMR45628</strain>
    </source>
</reference>
<feature type="compositionally biased region" description="Basic residues" evidence="1">
    <location>
        <begin position="25"/>
        <end position="37"/>
    </location>
</feature>
<keyword evidence="3" id="KW-1185">Reference proteome</keyword>
<protein>
    <submittedName>
        <fullName evidence="2">Uncharacterized protein</fullName>
    </submittedName>
</protein>
<comment type="caution">
    <text evidence="2">The sequence shown here is derived from an EMBL/GenBank/DDBJ whole genome shotgun (WGS) entry which is preliminary data.</text>
</comment>
<dbReference type="AlphaFoldDB" id="A0AAW1NC72"/>
<evidence type="ECO:0000313" key="2">
    <source>
        <dbReference type="EMBL" id="KAK9758473.1"/>
    </source>
</evidence>
<organism evidence="2 3">
    <name type="scientific">Popillia japonica</name>
    <name type="common">Japanese beetle</name>
    <dbReference type="NCBI Taxonomy" id="7064"/>
    <lineage>
        <taxon>Eukaryota</taxon>
        <taxon>Metazoa</taxon>
        <taxon>Ecdysozoa</taxon>
        <taxon>Arthropoda</taxon>
        <taxon>Hexapoda</taxon>
        <taxon>Insecta</taxon>
        <taxon>Pterygota</taxon>
        <taxon>Neoptera</taxon>
        <taxon>Endopterygota</taxon>
        <taxon>Coleoptera</taxon>
        <taxon>Polyphaga</taxon>
        <taxon>Scarabaeiformia</taxon>
        <taxon>Scarabaeidae</taxon>
        <taxon>Rutelinae</taxon>
        <taxon>Popillia</taxon>
    </lineage>
</organism>
<proteinExistence type="predicted"/>
<feature type="region of interest" description="Disordered" evidence="1">
    <location>
        <begin position="1"/>
        <end position="79"/>
    </location>
</feature>
<feature type="compositionally biased region" description="Polar residues" evidence="1">
    <location>
        <begin position="1"/>
        <end position="11"/>
    </location>
</feature>
<name>A0AAW1NC72_POPJA</name>
<dbReference type="Proteomes" id="UP001458880">
    <property type="component" value="Unassembled WGS sequence"/>
</dbReference>
<dbReference type="EMBL" id="JASPKY010000003">
    <property type="protein sequence ID" value="KAK9758473.1"/>
    <property type="molecule type" value="Genomic_DNA"/>
</dbReference>
<sequence length="159" mass="17517">MSDVTLNSPISPDTYHPTSPPHLNKYVHKYSNRKKSDKVKQVENWSAEVSSSEDTTGSTELVKSSSRSPDICMNKPSDEELSDGSYKVVRVAISKSECTELHCSEDADCSLSGRGARRSVKKLCSCCNGNPEAVLSRKRPASQPQTPTPQKKVFPSKKR</sequence>
<gene>
    <name evidence="2" type="ORF">QE152_g476</name>
</gene>